<dbReference type="Proteomes" id="UP000185596">
    <property type="component" value="Unassembled WGS sequence"/>
</dbReference>
<dbReference type="CDD" id="cd11614">
    <property type="entry name" value="SAF_CpaB_FlgA_like"/>
    <property type="match status" value="1"/>
</dbReference>
<proteinExistence type="predicted"/>
<name>A0A1Q8CLJ1_9PSEU</name>
<organism evidence="2 3">
    <name type="scientific">Actinophytocola xanthii</name>
    <dbReference type="NCBI Taxonomy" id="1912961"/>
    <lineage>
        <taxon>Bacteria</taxon>
        <taxon>Bacillati</taxon>
        <taxon>Actinomycetota</taxon>
        <taxon>Actinomycetes</taxon>
        <taxon>Pseudonocardiales</taxon>
        <taxon>Pseudonocardiaceae</taxon>
    </lineage>
</organism>
<sequence>MVLLAAVLALRPQPLARGEPTAPMLVAARDLAPGSSLQPSDLRVVHPPEPFRPDAALTAVAEANGRTLAAPVARGEPLTRARLVGAENSRLTSRDPTAVAVPVRLSDPEVASLLSPGARVDVVTASPHDGSPVLLAAGATVVTVRADRGADGPGALVVIAVPRREATRLASVTLEQPVAVTLR</sequence>
<dbReference type="InterPro" id="IPR013974">
    <property type="entry name" value="SAF"/>
</dbReference>
<accession>A0A1Q8CLJ1</accession>
<dbReference type="SMART" id="SM00858">
    <property type="entry name" value="SAF"/>
    <property type="match status" value="1"/>
</dbReference>
<dbReference type="AlphaFoldDB" id="A0A1Q8CLJ1"/>
<evidence type="ECO:0000313" key="3">
    <source>
        <dbReference type="Proteomes" id="UP000185596"/>
    </source>
</evidence>
<dbReference type="Pfam" id="PF08666">
    <property type="entry name" value="SAF"/>
    <property type="match status" value="1"/>
</dbReference>
<feature type="domain" description="SAF" evidence="1">
    <location>
        <begin position="22"/>
        <end position="84"/>
    </location>
</feature>
<protein>
    <recommendedName>
        <fullName evidence="1">SAF domain-containing protein</fullName>
    </recommendedName>
</protein>
<evidence type="ECO:0000259" key="1">
    <source>
        <dbReference type="SMART" id="SM00858"/>
    </source>
</evidence>
<gene>
    <name evidence="2" type="ORF">BU204_23405</name>
</gene>
<dbReference type="STRING" id="1912961.BU204_23405"/>
<reference evidence="2 3" key="1">
    <citation type="submission" date="2016-12" db="EMBL/GenBank/DDBJ databases">
        <title>The draft genome sequence of Actinophytocola sp. 11-183.</title>
        <authorList>
            <person name="Wang W."/>
            <person name="Yuan L."/>
        </authorList>
    </citation>
    <scope>NUCLEOTIDE SEQUENCE [LARGE SCALE GENOMIC DNA]</scope>
    <source>
        <strain evidence="2 3">11-183</strain>
    </source>
</reference>
<comment type="caution">
    <text evidence="2">The sequence shown here is derived from an EMBL/GenBank/DDBJ whole genome shotgun (WGS) entry which is preliminary data.</text>
</comment>
<dbReference type="EMBL" id="MSIE01000044">
    <property type="protein sequence ID" value="OLF15232.1"/>
    <property type="molecule type" value="Genomic_DNA"/>
</dbReference>
<keyword evidence="3" id="KW-1185">Reference proteome</keyword>
<evidence type="ECO:0000313" key="2">
    <source>
        <dbReference type="EMBL" id="OLF15232.1"/>
    </source>
</evidence>